<dbReference type="KEGG" id="gca:Galf_2422"/>
<dbReference type="PANTHER" id="PTHR30349">
    <property type="entry name" value="PHAGE INTEGRASE-RELATED"/>
    <property type="match status" value="1"/>
</dbReference>
<comment type="similarity">
    <text evidence="1">Belongs to the 'phage' integrase family.</text>
</comment>
<dbReference type="EMBL" id="CP002159">
    <property type="protein sequence ID" value="ADL56422.1"/>
    <property type="molecule type" value="Genomic_DNA"/>
</dbReference>
<dbReference type="SUPFAM" id="SSF56349">
    <property type="entry name" value="DNA breaking-rejoining enzymes"/>
    <property type="match status" value="1"/>
</dbReference>
<organism evidence="6 7">
    <name type="scientific">Gallionella capsiferriformans (strain ES-2)</name>
    <name type="common">Gallionella ferruginea capsiferriformans (strain ES-2)</name>
    <dbReference type="NCBI Taxonomy" id="395494"/>
    <lineage>
        <taxon>Bacteria</taxon>
        <taxon>Pseudomonadati</taxon>
        <taxon>Pseudomonadota</taxon>
        <taxon>Betaproteobacteria</taxon>
        <taxon>Nitrosomonadales</taxon>
        <taxon>Gallionellaceae</taxon>
        <taxon>Gallionella</taxon>
    </lineage>
</organism>
<proteinExistence type="inferred from homology"/>
<dbReference type="InterPro" id="IPR050090">
    <property type="entry name" value="Tyrosine_recombinase_XerCD"/>
</dbReference>
<dbReference type="GO" id="GO:0015074">
    <property type="term" value="P:DNA integration"/>
    <property type="evidence" value="ECO:0007669"/>
    <property type="project" value="UniProtKB-KW"/>
</dbReference>
<evidence type="ECO:0000259" key="5">
    <source>
        <dbReference type="PROSITE" id="PS51898"/>
    </source>
</evidence>
<evidence type="ECO:0000313" key="6">
    <source>
        <dbReference type="EMBL" id="ADL56422.1"/>
    </source>
</evidence>
<protein>
    <submittedName>
        <fullName evidence="6">Integrase family protein</fullName>
    </submittedName>
</protein>
<evidence type="ECO:0000256" key="4">
    <source>
        <dbReference type="ARBA" id="ARBA00023172"/>
    </source>
</evidence>
<name>D9SK10_GALCS</name>
<dbReference type="Proteomes" id="UP000001235">
    <property type="component" value="Chromosome"/>
</dbReference>
<dbReference type="Pfam" id="PF00589">
    <property type="entry name" value="Phage_integrase"/>
    <property type="match status" value="1"/>
</dbReference>
<dbReference type="InterPro" id="IPR013762">
    <property type="entry name" value="Integrase-like_cat_sf"/>
</dbReference>
<gene>
    <name evidence="6" type="ordered locus">Galf_2422</name>
</gene>
<sequence length="437" mass="50658" precursor="true">MLLSQHIARFSDGERYPYLEGQDGLMSLWPTLFTFAESRASKTANTIRNELAAISHLRVWEQLEKRNLLEELGEQRFPTEGDIMSLRDHCHRDSLDLKRYMNRVTYLSGKSIDIVAPIQVASLQSVVKSHAYNRITVIAKYLYFCAVTMLRVRPNAGELNNRAKEMREALLAQRPKGKTSRSGLAIHPSPQYFDEFMSVVAEDSPDNPFKSREVRLRNFVMFKTLYETGMRSGELLSLYVGDATYDDQGDPIIRIIDRRDDPNDPRMNPPQVKTLERDIPISQGLYDKIQEYITSVRYGTPNARKRPFLFVNHRNDEFQGFPMSDKNFQHELKRGVVVRPDRFKDIRRHGFRHNFNVRLTDQLDLYSIQVKLLTDQQRLDIRKDMNGHDGDKSGEVYERNATRAMTKKAMRQFQDKQSSVLKEALAQAKGMVGDDEN</sequence>
<keyword evidence="7" id="KW-1185">Reference proteome</keyword>
<keyword evidence="4" id="KW-0233">DNA recombination</keyword>
<feature type="domain" description="Tyr recombinase" evidence="5">
    <location>
        <begin position="186"/>
        <end position="411"/>
    </location>
</feature>
<dbReference type="HOGENOM" id="CLU_048231_2_0_4"/>
<dbReference type="STRING" id="395494.Galf_2422"/>
<evidence type="ECO:0000256" key="1">
    <source>
        <dbReference type="ARBA" id="ARBA00008857"/>
    </source>
</evidence>
<dbReference type="GO" id="GO:0003677">
    <property type="term" value="F:DNA binding"/>
    <property type="evidence" value="ECO:0007669"/>
    <property type="project" value="UniProtKB-KW"/>
</dbReference>
<dbReference type="InterPro" id="IPR011010">
    <property type="entry name" value="DNA_brk_join_enz"/>
</dbReference>
<keyword evidence="3" id="KW-0238">DNA-binding</keyword>
<keyword evidence="2" id="KW-0229">DNA integration</keyword>
<dbReference type="PROSITE" id="PS51898">
    <property type="entry name" value="TYR_RECOMBINASE"/>
    <property type="match status" value="1"/>
</dbReference>
<dbReference type="OrthoDB" id="6819422at2"/>
<accession>D9SK10</accession>
<dbReference type="AlphaFoldDB" id="D9SK10"/>
<reference evidence="6 7" key="1">
    <citation type="submission" date="2010-08" db="EMBL/GenBank/DDBJ databases">
        <title>Complete sequence of Gallionella capsiferriformans ES-2.</title>
        <authorList>
            <consortium name="US DOE Joint Genome Institute"/>
            <person name="Lucas S."/>
            <person name="Copeland A."/>
            <person name="Lapidus A."/>
            <person name="Cheng J.-F."/>
            <person name="Bruce D."/>
            <person name="Goodwin L."/>
            <person name="Pitluck S."/>
            <person name="Chertkov O."/>
            <person name="Davenport K.W."/>
            <person name="Detter J.C."/>
            <person name="Han C."/>
            <person name="Tapia R."/>
            <person name="Land M."/>
            <person name="Hauser L."/>
            <person name="Chang Y.-J."/>
            <person name="Jeffries C."/>
            <person name="Kyrpides N."/>
            <person name="Ivanova N."/>
            <person name="Mikhailova N."/>
            <person name="Shelobolina E.S."/>
            <person name="Picardal F."/>
            <person name="Roden E."/>
            <person name="Emerson D."/>
            <person name="Woyke T."/>
        </authorList>
    </citation>
    <scope>NUCLEOTIDE SEQUENCE [LARGE SCALE GENOMIC DNA]</scope>
    <source>
        <strain evidence="6 7">ES-2</strain>
    </source>
</reference>
<dbReference type="GO" id="GO:0006310">
    <property type="term" value="P:DNA recombination"/>
    <property type="evidence" value="ECO:0007669"/>
    <property type="project" value="UniProtKB-KW"/>
</dbReference>
<dbReference type="Gene3D" id="1.10.443.10">
    <property type="entry name" value="Intergrase catalytic core"/>
    <property type="match status" value="1"/>
</dbReference>
<evidence type="ECO:0000256" key="2">
    <source>
        <dbReference type="ARBA" id="ARBA00022908"/>
    </source>
</evidence>
<dbReference type="PANTHER" id="PTHR30349:SF41">
    <property type="entry name" value="INTEGRASE_RECOMBINASE PROTEIN MJ0367-RELATED"/>
    <property type="match status" value="1"/>
</dbReference>
<dbReference type="eggNOG" id="COG0582">
    <property type="taxonomic scope" value="Bacteria"/>
</dbReference>
<dbReference type="InterPro" id="IPR002104">
    <property type="entry name" value="Integrase_catalytic"/>
</dbReference>
<evidence type="ECO:0000256" key="3">
    <source>
        <dbReference type="ARBA" id="ARBA00023125"/>
    </source>
</evidence>
<evidence type="ECO:0000313" key="7">
    <source>
        <dbReference type="Proteomes" id="UP000001235"/>
    </source>
</evidence>